<comment type="caution">
    <text evidence="1">The sequence shown here is derived from an EMBL/GenBank/DDBJ whole genome shotgun (WGS) entry which is preliminary data.</text>
</comment>
<evidence type="ECO:0000313" key="2">
    <source>
        <dbReference type="Proteomes" id="UP001281147"/>
    </source>
</evidence>
<dbReference type="EMBL" id="JAUTXU010000258">
    <property type="protein sequence ID" value="KAK3691726.1"/>
    <property type="molecule type" value="Genomic_DNA"/>
</dbReference>
<gene>
    <name evidence="1" type="ORF">LTR37_018454</name>
</gene>
<accession>A0ACC3MH61</accession>
<organism evidence="1 2">
    <name type="scientific">Vermiconidia calcicola</name>
    <dbReference type="NCBI Taxonomy" id="1690605"/>
    <lineage>
        <taxon>Eukaryota</taxon>
        <taxon>Fungi</taxon>
        <taxon>Dikarya</taxon>
        <taxon>Ascomycota</taxon>
        <taxon>Pezizomycotina</taxon>
        <taxon>Dothideomycetes</taxon>
        <taxon>Dothideomycetidae</taxon>
        <taxon>Mycosphaerellales</taxon>
        <taxon>Extremaceae</taxon>
        <taxon>Vermiconidia</taxon>
    </lineage>
</organism>
<keyword evidence="2" id="KW-1185">Reference proteome</keyword>
<reference evidence="1" key="1">
    <citation type="submission" date="2023-07" db="EMBL/GenBank/DDBJ databases">
        <title>Black Yeasts Isolated from many extreme environments.</title>
        <authorList>
            <person name="Coleine C."/>
            <person name="Stajich J.E."/>
            <person name="Selbmann L."/>
        </authorList>
    </citation>
    <scope>NUCLEOTIDE SEQUENCE</scope>
    <source>
        <strain evidence="1">CCFEE 5714</strain>
    </source>
</reference>
<dbReference type="Proteomes" id="UP001281147">
    <property type="component" value="Unassembled WGS sequence"/>
</dbReference>
<sequence>MSQEFTVIAVLYPKKGETDKVVNLLNGVAEHVRANEPGTLKYEVNRVTRPAKDGTEDIVMVERYKDQQSLKIHGSSKEFTAFQKKLGDEGLMRAPMLLKMVKEAGGFASKL</sequence>
<name>A0ACC3MH61_9PEZI</name>
<proteinExistence type="predicted"/>
<protein>
    <submittedName>
        <fullName evidence="1">Uncharacterized protein</fullName>
    </submittedName>
</protein>
<evidence type="ECO:0000313" key="1">
    <source>
        <dbReference type="EMBL" id="KAK3691726.1"/>
    </source>
</evidence>